<name>A0A1B0EZ98_PHLPP</name>
<dbReference type="VEuPathDB" id="VectorBase:PPAI010812"/>
<dbReference type="EC" id="5.4.2.11" evidence="2"/>
<dbReference type="NCBIfam" id="TIGR01258">
    <property type="entry name" value="pgm_1"/>
    <property type="match status" value="1"/>
</dbReference>
<dbReference type="CDD" id="cd07067">
    <property type="entry name" value="HP_PGM_like"/>
    <property type="match status" value="1"/>
</dbReference>
<dbReference type="EMBL" id="AJVK01019219">
    <property type="status" value="NOT_ANNOTATED_CDS"/>
    <property type="molecule type" value="Genomic_DNA"/>
</dbReference>
<proteinExistence type="inferred from homology"/>
<keyword evidence="8" id="KW-1185">Reference proteome</keyword>
<dbReference type="Gene3D" id="3.40.50.1240">
    <property type="entry name" value="Phosphoglycerate mutase-like"/>
    <property type="match status" value="1"/>
</dbReference>
<dbReference type="Pfam" id="PF00300">
    <property type="entry name" value="His_Phos_1"/>
    <property type="match status" value="1"/>
</dbReference>
<evidence type="ECO:0000256" key="1">
    <source>
        <dbReference type="ARBA" id="ARBA00006717"/>
    </source>
</evidence>
<dbReference type="PANTHER" id="PTHR11931">
    <property type="entry name" value="PHOSPHOGLYCERATE MUTASE"/>
    <property type="match status" value="1"/>
</dbReference>
<keyword evidence="4" id="KW-0413">Isomerase</keyword>
<dbReference type="SUPFAM" id="SSF53254">
    <property type="entry name" value="Phosphoglycerate mutase-like"/>
    <property type="match status" value="1"/>
</dbReference>
<dbReference type="GO" id="GO:0006096">
    <property type="term" value="P:glycolytic process"/>
    <property type="evidence" value="ECO:0007669"/>
    <property type="project" value="UniProtKB-KW"/>
</dbReference>
<feature type="site" description="Transition state stabilizer" evidence="6">
    <location>
        <position position="152"/>
    </location>
</feature>
<evidence type="ECO:0000256" key="4">
    <source>
        <dbReference type="ARBA" id="ARBA00023235"/>
    </source>
</evidence>
<comment type="similarity">
    <text evidence="1">Belongs to the phosphoglycerate mutase family. BPG-dependent PGAM subfamily.</text>
</comment>
<dbReference type="GO" id="GO:0004619">
    <property type="term" value="F:phosphoglycerate mutase activity"/>
    <property type="evidence" value="ECO:0007669"/>
    <property type="project" value="UniProtKB-EC"/>
</dbReference>
<evidence type="ECO:0000313" key="8">
    <source>
        <dbReference type="Proteomes" id="UP000092462"/>
    </source>
</evidence>
<evidence type="ECO:0000256" key="6">
    <source>
        <dbReference type="PIRSR" id="PIRSR613078-3"/>
    </source>
</evidence>
<keyword evidence="3" id="KW-0324">Glycolysis</keyword>
<feature type="binding site" evidence="5">
    <location>
        <position position="66"/>
    </location>
    <ligand>
        <name>substrate</name>
    </ligand>
</feature>
<dbReference type="InterPro" id="IPR029033">
    <property type="entry name" value="His_PPase_superfam"/>
</dbReference>
<protein>
    <recommendedName>
        <fullName evidence="2">phosphoglycerate mutase (2,3-diphosphoglycerate-dependent)</fullName>
        <ecNumber evidence="2">5.4.2.11</ecNumber>
    </recommendedName>
</protein>
<dbReference type="InterPro" id="IPR005952">
    <property type="entry name" value="Phosphogly_mut1"/>
</dbReference>
<feature type="binding site" evidence="5">
    <location>
        <begin position="55"/>
        <end position="58"/>
    </location>
    <ligand>
        <name>substrate</name>
    </ligand>
</feature>
<reference evidence="7" key="1">
    <citation type="submission" date="2022-08" db="UniProtKB">
        <authorList>
            <consortium name="EnsemblMetazoa"/>
        </authorList>
    </citation>
    <scope>IDENTIFICATION</scope>
    <source>
        <strain evidence="7">Israel</strain>
    </source>
</reference>
<sequence>MIVMKSPAEALKRANFAFDVAFTSALTRANQTLELILSEMNCTKIPVHQAWRLNERHYGGLTGFNKRQMAEVYGEEQVQIWRRSFDVPPPRITCLNPYYNAIKTNSKFRKIPTNDFPDAETLKSTMTRVIPYWEDSIVPEIRQGKRVLIVAHGTSLRGLVKHIESQHRASHRRDSGCSIHSPHDEQIPHDKVHYS</sequence>
<dbReference type="GO" id="GO:0016791">
    <property type="term" value="F:phosphatase activity"/>
    <property type="evidence" value="ECO:0007669"/>
    <property type="project" value="UniProtKB-ARBA"/>
</dbReference>
<dbReference type="EnsemblMetazoa" id="PPAI010812-RA">
    <property type="protein sequence ID" value="PPAI010812-PA"/>
    <property type="gene ID" value="PPAI010812"/>
</dbReference>
<evidence type="ECO:0000256" key="2">
    <source>
        <dbReference type="ARBA" id="ARBA00012028"/>
    </source>
</evidence>
<dbReference type="InterPro" id="IPR000836">
    <property type="entry name" value="PRTase_dom"/>
</dbReference>
<dbReference type="InterPro" id="IPR013078">
    <property type="entry name" value="His_Pase_superF_clade-1"/>
</dbReference>
<dbReference type="CDD" id="cd06223">
    <property type="entry name" value="PRTases_typeI"/>
    <property type="match status" value="1"/>
</dbReference>
<organism evidence="7 8">
    <name type="scientific">Phlebotomus papatasi</name>
    <name type="common">Sandfly</name>
    <dbReference type="NCBI Taxonomy" id="29031"/>
    <lineage>
        <taxon>Eukaryota</taxon>
        <taxon>Metazoa</taxon>
        <taxon>Ecdysozoa</taxon>
        <taxon>Arthropoda</taxon>
        <taxon>Hexapoda</taxon>
        <taxon>Insecta</taxon>
        <taxon>Pterygota</taxon>
        <taxon>Neoptera</taxon>
        <taxon>Endopterygota</taxon>
        <taxon>Diptera</taxon>
        <taxon>Nematocera</taxon>
        <taxon>Psychodoidea</taxon>
        <taxon>Psychodidae</taxon>
        <taxon>Phlebotomus</taxon>
        <taxon>Phlebotomus</taxon>
    </lineage>
</organism>
<dbReference type="VEuPathDB" id="VectorBase:PPAPM1_001872"/>
<accession>A0A1B0EZ98</accession>
<feature type="binding site" evidence="5">
    <location>
        <begin position="82"/>
        <end position="83"/>
    </location>
    <ligand>
        <name>substrate</name>
    </ligand>
</feature>
<dbReference type="AlphaFoldDB" id="A0A1B0EZ98"/>
<evidence type="ECO:0000256" key="5">
    <source>
        <dbReference type="PIRSR" id="PIRSR613078-2"/>
    </source>
</evidence>
<dbReference type="Proteomes" id="UP000092462">
    <property type="component" value="Unassembled WGS sequence"/>
</dbReference>
<evidence type="ECO:0000313" key="7">
    <source>
        <dbReference type="EnsemblMetazoa" id="PPAI010812-PA"/>
    </source>
</evidence>
<evidence type="ECO:0000256" key="3">
    <source>
        <dbReference type="ARBA" id="ARBA00023152"/>
    </source>
</evidence>
<feature type="binding site" evidence="5">
    <location>
        <position position="28"/>
    </location>
    <ligand>
        <name>substrate</name>
    </ligand>
</feature>